<dbReference type="GO" id="GO:0046512">
    <property type="term" value="P:sphingosine biosynthetic process"/>
    <property type="evidence" value="ECO:0007669"/>
    <property type="project" value="TreeGrafter"/>
</dbReference>
<dbReference type="OrthoDB" id="336240at2759"/>
<protein>
    <recommendedName>
        <fullName evidence="1">DAGKc domain-containing protein</fullName>
    </recommendedName>
</protein>
<dbReference type="PANTHER" id="PTHR12358">
    <property type="entry name" value="SPHINGOSINE KINASE"/>
    <property type="match status" value="1"/>
</dbReference>
<accession>A0A5C3NED3</accession>
<dbReference type="STRING" id="5364.A0A5C3NED3"/>
<dbReference type="GO" id="GO:0016020">
    <property type="term" value="C:membrane"/>
    <property type="evidence" value="ECO:0007669"/>
    <property type="project" value="TreeGrafter"/>
</dbReference>
<dbReference type="Proteomes" id="UP000305948">
    <property type="component" value="Unassembled WGS sequence"/>
</dbReference>
<dbReference type="Gene3D" id="3.40.50.10330">
    <property type="entry name" value="Probable inorganic polyphosphate/atp-NAD kinase, domain 1"/>
    <property type="match status" value="1"/>
</dbReference>
<dbReference type="GO" id="GO:0005737">
    <property type="term" value="C:cytoplasm"/>
    <property type="evidence" value="ECO:0007669"/>
    <property type="project" value="TreeGrafter"/>
</dbReference>
<proteinExistence type="predicted"/>
<keyword evidence="3" id="KW-1185">Reference proteome</keyword>
<dbReference type="SUPFAM" id="SSF111331">
    <property type="entry name" value="NAD kinase/diacylglycerol kinase-like"/>
    <property type="match status" value="1"/>
</dbReference>
<reference evidence="2 3" key="1">
    <citation type="journal article" date="2019" name="Nat. Ecol. Evol.">
        <title>Megaphylogeny resolves global patterns of mushroom evolution.</title>
        <authorList>
            <person name="Varga T."/>
            <person name="Krizsan K."/>
            <person name="Foldi C."/>
            <person name="Dima B."/>
            <person name="Sanchez-Garcia M."/>
            <person name="Sanchez-Ramirez S."/>
            <person name="Szollosi G.J."/>
            <person name="Szarkandi J.G."/>
            <person name="Papp V."/>
            <person name="Albert L."/>
            <person name="Andreopoulos W."/>
            <person name="Angelini C."/>
            <person name="Antonin V."/>
            <person name="Barry K.W."/>
            <person name="Bougher N.L."/>
            <person name="Buchanan P."/>
            <person name="Buyck B."/>
            <person name="Bense V."/>
            <person name="Catcheside P."/>
            <person name="Chovatia M."/>
            <person name="Cooper J."/>
            <person name="Damon W."/>
            <person name="Desjardin D."/>
            <person name="Finy P."/>
            <person name="Geml J."/>
            <person name="Haridas S."/>
            <person name="Hughes K."/>
            <person name="Justo A."/>
            <person name="Karasinski D."/>
            <person name="Kautmanova I."/>
            <person name="Kiss B."/>
            <person name="Kocsube S."/>
            <person name="Kotiranta H."/>
            <person name="LaButti K.M."/>
            <person name="Lechner B.E."/>
            <person name="Liimatainen K."/>
            <person name="Lipzen A."/>
            <person name="Lukacs Z."/>
            <person name="Mihaltcheva S."/>
            <person name="Morgado L.N."/>
            <person name="Niskanen T."/>
            <person name="Noordeloos M.E."/>
            <person name="Ohm R.A."/>
            <person name="Ortiz-Santana B."/>
            <person name="Ovrebo C."/>
            <person name="Racz N."/>
            <person name="Riley R."/>
            <person name="Savchenko A."/>
            <person name="Shiryaev A."/>
            <person name="Soop K."/>
            <person name="Spirin V."/>
            <person name="Szebenyi C."/>
            <person name="Tomsovsky M."/>
            <person name="Tulloss R.E."/>
            <person name="Uehling J."/>
            <person name="Grigoriev I.V."/>
            <person name="Vagvolgyi C."/>
            <person name="Papp T."/>
            <person name="Martin F.M."/>
            <person name="Miettinen O."/>
            <person name="Hibbett D.S."/>
            <person name="Nagy L.G."/>
        </authorList>
    </citation>
    <scope>NUCLEOTIDE SEQUENCE [LARGE SCALE GENOMIC DNA]</scope>
    <source>
        <strain evidence="2 3">OMC1185</strain>
    </source>
</reference>
<dbReference type="PANTHER" id="PTHR12358:SF105">
    <property type="entry name" value="DAGKC DOMAIN-CONTAINING PROTEIN"/>
    <property type="match status" value="1"/>
</dbReference>
<name>A0A5C3NED3_9AGAM</name>
<organism evidence="2 3">
    <name type="scientific">Heliocybe sulcata</name>
    <dbReference type="NCBI Taxonomy" id="5364"/>
    <lineage>
        <taxon>Eukaryota</taxon>
        <taxon>Fungi</taxon>
        <taxon>Dikarya</taxon>
        <taxon>Basidiomycota</taxon>
        <taxon>Agaricomycotina</taxon>
        <taxon>Agaricomycetes</taxon>
        <taxon>Gloeophyllales</taxon>
        <taxon>Gloeophyllaceae</taxon>
        <taxon>Heliocybe</taxon>
    </lineage>
</organism>
<dbReference type="AlphaFoldDB" id="A0A5C3NED3"/>
<dbReference type="PROSITE" id="PS50146">
    <property type="entry name" value="DAGK"/>
    <property type="match status" value="1"/>
</dbReference>
<dbReference type="EMBL" id="ML213505">
    <property type="protein sequence ID" value="TFK55335.1"/>
    <property type="molecule type" value="Genomic_DNA"/>
</dbReference>
<evidence type="ECO:0000259" key="1">
    <source>
        <dbReference type="PROSITE" id="PS50146"/>
    </source>
</evidence>
<feature type="domain" description="DAGKc" evidence="1">
    <location>
        <begin position="1"/>
        <end position="119"/>
    </location>
</feature>
<dbReference type="GO" id="GO:0001727">
    <property type="term" value="F:lipid kinase activity"/>
    <property type="evidence" value="ECO:0007669"/>
    <property type="project" value="TreeGrafter"/>
</dbReference>
<dbReference type="InterPro" id="IPR050187">
    <property type="entry name" value="Lipid_Phosphate_FormReg"/>
</dbReference>
<evidence type="ECO:0000313" key="2">
    <source>
        <dbReference type="EMBL" id="TFK55335.1"/>
    </source>
</evidence>
<gene>
    <name evidence="2" type="ORF">OE88DRAFT_1710950</name>
</gene>
<sequence>MSILVIYNPVAGDISATAFFDDRVLPLLKQHNKTPSLVAPTERVGHAGDIVASYISEHSDVRKLTIIIGSGDGTVHEIINGSSMLPQGNETAIELVIVPLGTANALYASLFPPSSSPSDQTVYRLLGVNAFLLSSSAKPLTLARTSLDATTVYSAVVTSTALHASILHDSEALRASLPGIERFKVAAQQNITRWYYGSVILHEPLQVYDPASASLVSYTKDKTLQGPFAYFLSTINVDRLEPLFRITPLASSHPPPPSAPSLDVVILRPMRDPAVTSDTQDDREIFAQKAGRILGEAYNDGNHVSLRYAEDRQPVTDGDGETVVEYFRCGGFEWIPDETDERAHLLCADGAIFTIPRSSRATCSAVASTDNGVRFSVYS</sequence>
<dbReference type="Pfam" id="PF00781">
    <property type="entry name" value="DAGK_cat"/>
    <property type="match status" value="1"/>
</dbReference>
<dbReference type="InterPro" id="IPR001206">
    <property type="entry name" value="Diacylglycerol_kinase_cat_dom"/>
</dbReference>
<evidence type="ECO:0000313" key="3">
    <source>
        <dbReference type="Proteomes" id="UP000305948"/>
    </source>
</evidence>
<dbReference type="InterPro" id="IPR016064">
    <property type="entry name" value="NAD/diacylglycerol_kinase_sf"/>
</dbReference>
<dbReference type="InterPro" id="IPR017438">
    <property type="entry name" value="ATP-NAD_kinase_N"/>
</dbReference>